<dbReference type="PANTHER" id="PTHR34700:SF4">
    <property type="entry name" value="PHAGE-LIKE ELEMENT PBSX PROTEIN XKDP"/>
    <property type="match status" value="1"/>
</dbReference>
<dbReference type="Gene3D" id="3.10.350.10">
    <property type="entry name" value="LysM domain"/>
    <property type="match status" value="1"/>
</dbReference>
<dbReference type="OrthoDB" id="9765158at2"/>
<evidence type="ECO:0000313" key="3">
    <source>
        <dbReference type="EMBL" id="PXX49886.1"/>
    </source>
</evidence>
<dbReference type="InterPro" id="IPR018392">
    <property type="entry name" value="LysM"/>
</dbReference>
<evidence type="ECO:0000259" key="2">
    <source>
        <dbReference type="PROSITE" id="PS51782"/>
    </source>
</evidence>
<gene>
    <name evidence="3" type="ORF">DFR38_10366</name>
</gene>
<feature type="domain" description="LysM" evidence="2">
    <location>
        <begin position="31"/>
        <end position="80"/>
    </location>
</feature>
<dbReference type="InterPro" id="IPR052196">
    <property type="entry name" value="Bact_Kbp"/>
</dbReference>
<comment type="caution">
    <text evidence="3">The sequence shown here is derived from an EMBL/GenBank/DDBJ whole genome shotgun (WGS) entry which is preliminary data.</text>
</comment>
<dbReference type="Pfam" id="PF01476">
    <property type="entry name" value="LysM"/>
    <property type="match status" value="1"/>
</dbReference>
<dbReference type="EMBL" id="QJKC01000003">
    <property type="protein sequence ID" value="PXX49886.1"/>
    <property type="molecule type" value="Genomic_DNA"/>
</dbReference>
<organism evidence="3 4">
    <name type="scientific">Aquitalea magnusonii</name>
    <dbReference type="NCBI Taxonomy" id="332411"/>
    <lineage>
        <taxon>Bacteria</taxon>
        <taxon>Pseudomonadati</taxon>
        <taxon>Pseudomonadota</taxon>
        <taxon>Betaproteobacteria</taxon>
        <taxon>Neisseriales</taxon>
        <taxon>Chromobacteriaceae</taxon>
        <taxon>Aquitalea</taxon>
    </lineage>
</organism>
<dbReference type="RefSeq" id="WP_059285451.1">
    <property type="nucleotide sequence ID" value="NZ_LNQU01000026.1"/>
</dbReference>
<dbReference type="PANTHER" id="PTHR34700">
    <property type="entry name" value="POTASSIUM BINDING PROTEIN KBP"/>
    <property type="match status" value="1"/>
</dbReference>
<dbReference type="PROSITE" id="PS51782">
    <property type="entry name" value="LYSM"/>
    <property type="match status" value="1"/>
</dbReference>
<sequence>MRKSIISLALALGLALPAFSDTLTIKPDAPARYTVTKGDTLWGISGRYLKSPWKWPSLWQMNKRDIKNPHWIYPGDVLVLSYVNGQPRLSLEKGKQDEVRLSPQIRMSDIDKAVPSIPAAAIEPFLRRPLVVDEAQFNTAPRLIAGPEQRLAFGTGDRVYANGVTEMGNWQAYRAGKPLIDPDTKENLGYEVMYGGDVVVDKLGEDVQTMHITSVAGEILVGDRLIKAPKDQFVSYVPHSPDGDIRGQIISVYDGVDGAAQYSNVVINRGRREQVEAGDVFSIVKNAKPVSITTADGQQKIVTLPGQTIGKIFIYRVFDKVSYGLVLESADAASVGDVVTAPESE</sequence>
<dbReference type="Proteomes" id="UP000248395">
    <property type="component" value="Unassembled WGS sequence"/>
</dbReference>
<proteinExistence type="predicted"/>
<name>A0A318JMH9_9NEIS</name>
<keyword evidence="4" id="KW-1185">Reference proteome</keyword>
<dbReference type="SMART" id="SM00257">
    <property type="entry name" value="LysM"/>
    <property type="match status" value="1"/>
</dbReference>
<dbReference type="CDD" id="cd00118">
    <property type="entry name" value="LysM"/>
    <property type="match status" value="1"/>
</dbReference>
<protein>
    <submittedName>
        <fullName evidence="3">Nucleoid-associated protein YgaU</fullName>
    </submittedName>
</protein>
<reference evidence="3 4" key="1">
    <citation type="submission" date="2018-05" db="EMBL/GenBank/DDBJ databases">
        <title>Genomic Encyclopedia of Type Strains, Phase IV (KMG-IV): sequencing the most valuable type-strain genomes for metagenomic binning, comparative biology and taxonomic classification.</title>
        <authorList>
            <person name="Goeker M."/>
        </authorList>
    </citation>
    <scope>NUCLEOTIDE SEQUENCE [LARGE SCALE GENOMIC DNA]</scope>
    <source>
        <strain evidence="3 4">DSM 25134</strain>
    </source>
</reference>
<dbReference type="InterPro" id="IPR036779">
    <property type="entry name" value="LysM_dom_sf"/>
</dbReference>
<evidence type="ECO:0000256" key="1">
    <source>
        <dbReference type="SAM" id="SignalP"/>
    </source>
</evidence>
<feature type="signal peptide" evidence="1">
    <location>
        <begin position="1"/>
        <end position="20"/>
    </location>
</feature>
<feature type="chain" id="PRO_5016237376" evidence="1">
    <location>
        <begin position="21"/>
        <end position="345"/>
    </location>
</feature>
<dbReference type="SUPFAM" id="SSF54106">
    <property type="entry name" value="LysM domain"/>
    <property type="match status" value="1"/>
</dbReference>
<accession>A0A318JMH9</accession>
<dbReference type="AlphaFoldDB" id="A0A318JMH9"/>
<evidence type="ECO:0000313" key="4">
    <source>
        <dbReference type="Proteomes" id="UP000248395"/>
    </source>
</evidence>
<keyword evidence="1" id="KW-0732">Signal</keyword>